<name>A0ABV9MUU6_9ENTE</name>
<keyword evidence="4 9" id="KW-0460">Magnesium</keyword>
<evidence type="ECO:0000256" key="7">
    <source>
        <dbReference type="ARBA" id="ARBA00047851"/>
    </source>
</evidence>
<evidence type="ECO:0000256" key="3">
    <source>
        <dbReference type="ARBA" id="ARBA00022723"/>
    </source>
</evidence>
<keyword evidence="5 9" id="KW-0784">Thiamine biosynthesis</keyword>
<dbReference type="PANTHER" id="PTHR20857">
    <property type="entry name" value="THIAMINE-PHOSPHATE PYROPHOSPHORYLASE"/>
    <property type="match status" value="1"/>
</dbReference>
<dbReference type="InterPro" id="IPR034291">
    <property type="entry name" value="TMP_synthase"/>
</dbReference>
<comment type="catalytic activity">
    <reaction evidence="6 9 10">
        <text>4-methyl-5-(2-phosphooxyethyl)-thiazole + 4-amino-2-methyl-5-(diphosphooxymethyl)pyrimidine + H(+) = thiamine phosphate + diphosphate</text>
        <dbReference type="Rhea" id="RHEA:22328"/>
        <dbReference type="ChEBI" id="CHEBI:15378"/>
        <dbReference type="ChEBI" id="CHEBI:33019"/>
        <dbReference type="ChEBI" id="CHEBI:37575"/>
        <dbReference type="ChEBI" id="CHEBI:57841"/>
        <dbReference type="ChEBI" id="CHEBI:58296"/>
        <dbReference type="EC" id="2.5.1.3"/>
    </reaction>
</comment>
<comment type="function">
    <text evidence="9">Condenses 4-methyl-5-(beta-hydroxyethyl)thiazole monophosphate (THZ-P) and 2-methyl-4-amino-5-hydroxymethyl pyrimidine pyrophosphate (HMP-PP) to form thiamine monophosphate (TMP).</text>
</comment>
<sequence>MKKNLYQLYLVTGQFDLSDERFLEVIESACQNGVTCVQLREKNRSTRSFFEVAQAVKEITDRYQIPLIINDRVDICLAVDAAGVHIGDEELPVAVTRQLLGANRLLGVTAKTLKRAQQAQEEGADYVGTGAIFPTKTKAGPRTSQATLREIAEKLQIPVVAIGGINHQNMLSLAKLPIAGVAMVSEIMLAQNPAQKVQALCQTLEQFEIKKVE</sequence>
<evidence type="ECO:0000256" key="6">
    <source>
        <dbReference type="ARBA" id="ARBA00047334"/>
    </source>
</evidence>
<dbReference type="SUPFAM" id="SSF51391">
    <property type="entry name" value="Thiamin phosphate synthase"/>
    <property type="match status" value="1"/>
</dbReference>
<accession>A0ABV9MUU6</accession>
<comment type="cofactor">
    <cofactor evidence="9">
        <name>Mg(2+)</name>
        <dbReference type="ChEBI" id="CHEBI:18420"/>
    </cofactor>
    <text evidence="9">Binds 1 Mg(2+) ion per subunit.</text>
</comment>
<evidence type="ECO:0000256" key="4">
    <source>
        <dbReference type="ARBA" id="ARBA00022842"/>
    </source>
</evidence>
<keyword evidence="3 9" id="KW-0479">Metal-binding</keyword>
<feature type="binding site" evidence="9">
    <location>
        <begin position="135"/>
        <end position="137"/>
    </location>
    <ligand>
        <name>2-[(2R,5Z)-2-carboxy-4-methylthiazol-5(2H)-ylidene]ethyl phosphate</name>
        <dbReference type="ChEBI" id="CHEBI:62899"/>
    </ligand>
</feature>
<comment type="caution">
    <text evidence="13">The sequence shown here is derived from an EMBL/GenBank/DDBJ whole genome shotgun (WGS) entry which is preliminary data.</text>
</comment>
<dbReference type="EC" id="2.5.1.3" evidence="9"/>
<feature type="binding site" evidence="9">
    <location>
        <begin position="38"/>
        <end position="42"/>
    </location>
    <ligand>
        <name>4-amino-2-methyl-5-(diphosphooxymethyl)pyrimidine</name>
        <dbReference type="ChEBI" id="CHEBI:57841"/>
    </ligand>
</feature>
<evidence type="ECO:0000256" key="2">
    <source>
        <dbReference type="ARBA" id="ARBA00022679"/>
    </source>
</evidence>
<keyword evidence="14" id="KW-1185">Reference proteome</keyword>
<dbReference type="InterPro" id="IPR036206">
    <property type="entry name" value="ThiamineP_synth_sf"/>
</dbReference>
<comment type="similarity">
    <text evidence="9 10">Belongs to the thiamine-phosphate synthase family.</text>
</comment>
<dbReference type="HAMAP" id="MF_00097">
    <property type="entry name" value="TMP_synthase"/>
    <property type="match status" value="1"/>
</dbReference>
<evidence type="ECO:0000256" key="10">
    <source>
        <dbReference type="RuleBase" id="RU003826"/>
    </source>
</evidence>
<feature type="domain" description="Thiamine phosphate synthase/TenI" evidence="12">
    <location>
        <begin position="8"/>
        <end position="187"/>
    </location>
</feature>
<evidence type="ECO:0000256" key="5">
    <source>
        <dbReference type="ARBA" id="ARBA00022977"/>
    </source>
</evidence>
<reference evidence="14" key="1">
    <citation type="journal article" date="2019" name="Int. J. Syst. Evol. Microbiol.">
        <title>The Global Catalogue of Microorganisms (GCM) 10K type strain sequencing project: providing services to taxonomists for standard genome sequencing and annotation.</title>
        <authorList>
            <consortium name="The Broad Institute Genomics Platform"/>
            <consortium name="The Broad Institute Genome Sequencing Center for Infectious Disease"/>
            <person name="Wu L."/>
            <person name="Ma J."/>
        </authorList>
    </citation>
    <scope>NUCLEOTIDE SEQUENCE [LARGE SCALE GENOMIC DNA]</scope>
    <source>
        <strain evidence="14">CGMCC 1.19032</strain>
    </source>
</reference>
<feature type="binding site" evidence="9">
    <location>
        <position position="109"/>
    </location>
    <ligand>
        <name>4-amino-2-methyl-5-(diphosphooxymethyl)pyrimidine</name>
        <dbReference type="ChEBI" id="CHEBI:57841"/>
    </ligand>
</feature>
<dbReference type="Proteomes" id="UP001595969">
    <property type="component" value="Unassembled WGS sequence"/>
</dbReference>
<feature type="binding site" evidence="9">
    <location>
        <position position="90"/>
    </location>
    <ligand>
        <name>Mg(2+)</name>
        <dbReference type="ChEBI" id="CHEBI:18420"/>
    </ligand>
</feature>
<feature type="binding site" evidence="9">
    <location>
        <position position="138"/>
    </location>
    <ligand>
        <name>4-amino-2-methyl-5-(diphosphooxymethyl)pyrimidine</name>
        <dbReference type="ChEBI" id="CHEBI:57841"/>
    </ligand>
</feature>
<evidence type="ECO:0000256" key="11">
    <source>
        <dbReference type="RuleBase" id="RU004253"/>
    </source>
</evidence>
<dbReference type="Pfam" id="PF02581">
    <property type="entry name" value="TMP-TENI"/>
    <property type="match status" value="1"/>
</dbReference>
<feature type="binding site" evidence="9">
    <location>
        <begin position="184"/>
        <end position="185"/>
    </location>
    <ligand>
        <name>2-[(2R,5Z)-2-carboxy-4-methylthiazol-5(2H)-ylidene]ethyl phosphate</name>
        <dbReference type="ChEBI" id="CHEBI:62899"/>
    </ligand>
</feature>
<dbReference type="RefSeq" id="WP_204653740.1">
    <property type="nucleotide sequence ID" value="NZ_JAFBFD010000013.1"/>
</dbReference>
<proteinExistence type="inferred from homology"/>
<organism evidence="13 14">
    <name type="scientific">Enterococcus lemanii</name>
    <dbReference type="NCBI Taxonomy" id="1159752"/>
    <lineage>
        <taxon>Bacteria</taxon>
        <taxon>Bacillati</taxon>
        <taxon>Bacillota</taxon>
        <taxon>Bacilli</taxon>
        <taxon>Lactobacillales</taxon>
        <taxon>Enterococcaceae</taxon>
        <taxon>Enterococcus</taxon>
    </lineage>
</organism>
<gene>
    <name evidence="9 13" type="primary">thiE</name>
    <name evidence="13" type="ORF">ACFO5I_01355</name>
</gene>
<evidence type="ECO:0000256" key="8">
    <source>
        <dbReference type="ARBA" id="ARBA00047883"/>
    </source>
</evidence>
<protein>
    <recommendedName>
        <fullName evidence="9">Thiamine-phosphate synthase</fullName>
        <shortName evidence="9">TP synthase</shortName>
        <shortName evidence="9">TPS</shortName>
        <ecNumber evidence="9">2.5.1.3</ecNumber>
    </recommendedName>
    <alternativeName>
        <fullName evidence="9">Thiamine-phosphate pyrophosphorylase</fullName>
        <shortName evidence="9">TMP pyrophosphorylase</shortName>
        <shortName evidence="9">TMP-PPase</shortName>
    </alternativeName>
</protein>
<feature type="binding site" evidence="9">
    <location>
        <position position="71"/>
    </location>
    <ligand>
        <name>Mg(2+)</name>
        <dbReference type="ChEBI" id="CHEBI:18420"/>
    </ligand>
</feature>
<dbReference type="InterPro" id="IPR013785">
    <property type="entry name" value="Aldolase_TIM"/>
</dbReference>
<comment type="catalytic activity">
    <reaction evidence="8 9 10">
        <text>2-[(2R,5Z)-2-carboxy-4-methylthiazol-5(2H)-ylidene]ethyl phosphate + 4-amino-2-methyl-5-(diphosphooxymethyl)pyrimidine + 2 H(+) = thiamine phosphate + CO2 + diphosphate</text>
        <dbReference type="Rhea" id="RHEA:47844"/>
        <dbReference type="ChEBI" id="CHEBI:15378"/>
        <dbReference type="ChEBI" id="CHEBI:16526"/>
        <dbReference type="ChEBI" id="CHEBI:33019"/>
        <dbReference type="ChEBI" id="CHEBI:37575"/>
        <dbReference type="ChEBI" id="CHEBI:57841"/>
        <dbReference type="ChEBI" id="CHEBI:62899"/>
        <dbReference type="EC" id="2.5.1.3"/>
    </reaction>
</comment>
<dbReference type="EMBL" id="JBHSGS010000007">
    <property type="protein sequence ID" value="MFC4718393.1"/>
    <property type="molecule type" value="Genomic_DNA"/>
</dbReference>
<evidence type="ECO:0000256" key="9">
    <source>
        <dbReference type="HAMAP-Rule" id="MF_00097"/>
    </source>
</evidence>
<dbReference type="GO" id="GO:0004789">
    <property type="term" value="F:thiamine-phosphate diphosphorylase activity"/>
    <property type="evidence" value="ECO:0007669"/>
    <property type="project" value="UniProtKB-EC"/>
</dbReference>
<evidence type="ECO:0000313" key="13">
    <source>
        <dbReference type="EMBL" id="MFC4718393.1"/>
    </source>
</evidence>
<comment type="catalytic activity">
    <reaction evidence="7 9 10">
        <text>2-(2-carboxy-4-methylthiazol-5-yl)ethyl phosphate + 4-amino-2-methyl-5-(diphosphooxymethyl)pyrimidine + 2 H(+) = thiamine phosphate + CO2 + diphosphate</text>
        <dbReference type="Rhea" id="RHEA:47848"/>
        <dbReference type="ChEBI" id="CHEBI:15378"/>
        <dbReference type="ChEBI" id="CHEBI:16526"/>
        <dbReference type="ChEBI" id="CHEBI:33019"/>
        <dbReference type="ChEBI" id="CHEBI:37575"/>
        <dbReference type="ChEBI" id="CHEBI:57841"/>
        <dbReference type="ChEBI" id="CHEBI:62890"/>
        <dbReference type="EC" id="2.5.1.3"/>
    </reaction>
</comment>
<comment type="pathway">
    <text evidence="1 9 11">Cofactor biosynthesis; thiamine diphosphate biosynthesis; thiamine phosphate from 4-amino-2-methyl-5-diphosphomethylpyrimidine and 4-methyl-5-(2-phosphoethyl)-thiazole: step 1/1.</text>
</comment>
<dbReference type="InterPro" id="IPR022998">
    <property type="entry name" value="ThiamineP_synth_TenI"/>
</dbReference>
<feature type="binding site" evidence="9">
    <location>
        <position position="70"/>
    </location>
    <ligand>
        <name>4-amino-2-methyl-5-(diphosphooxymethyl)pyrimidine</name>
        <dbReference type="ChEBI" id="CHEBI:57841"/>
    </ligand>
</feature>
<dbReference type="Gene3D" id="3.20.20.70">
    <property type="entry name" value="Aldolase class I"/>
    <property type="match status" value="1"/>
</dbReference>
<dbReference type="PANTHER" id="PTHR20857:SF15">
    <property type="entry name" value="THIAMINE-PHOSPHATE SYNTHASE"/>
    <property type="match status" value="1"/>
</dbReference>
<dbReference type="NCBIfam" id="TIGR00693">
    <property type="entry name" value="thiE"/>
    <property type="match status" value="1"/>
</dbReference>
<evidence type="ECO:0000256" key="1">
    <source>
        <dbReference type="ARBA" id="ARBA00005165"/>
    </source>
</evidence>
<evidence type="ECO:0000313" key="14">
    <source>
        <dbReference type="Proteomes" id="UP001595969"/>
    </source>
</evidence>
<keyword evidence="2 9" id="KW-0808">Transferase</keyword>
<evidence type="ECO:0000259" key="12">
    <source>
        <dbReference type="Pfam" id="PF02581"/>
    </source>
</evidence>
<feature type="binding site" evidence="9">
    <location>
        <position position="164"/>
    </location>
    <ligand>
        <name>2-[(2R,5Z)-2-carboxy-4-methylthiazol-5(2H)-ylidene]ethyl phosphate</name>
        <dbReference type="ChEBI" id="CHEBI:62899"/>
    </ligand>
</feature>
<dbReference type="CDD" id="cd00564">
    <property type="entry name" value="TMP_TenI"/>
    <property type="match status" value="1"/>
</dbReference>